<evidence type="ECO:0000256" key="2">
    <source>
        <dbReference type="ARBA" id="ARBA00001946"/>
    </source>
</evidence>
<dbReference type="InterPro" id="IPR034598">
    <property type="entry name" value="GlucD-like"/>
</dbReference>
<dbReference type="EMBL" id="JACHKF010000001">
    <property type="protein sequence ID" value="MBB6570827.1"/>
    <property type="molecule type" value="Genomic_DNA"/>
</dbReference>
<dbReference type="InterPro" id="IPR034593">
    <property type="entry name" value="DgoD-like"/>
</dbReference>
<dbReference type="InterPro" id="IPR036849">
    <property type="entry name" value="Enolase-like_C_sf"/>
</dbReference>
<evidence type="ECO:0000256" key="8">
    <source>
        <dbReference type="ARBA" id="ARBA00023239"/>
    </source>
</evidence>
<evidence type="ECO:0000256" key="10">
    <source>
        <dbReference type="PIRSR" id="PIRSR634598-2"/>
    </source>
</evidence>
<dbReference type="Pfam" id="PF02746">
    <property type="entry name" value="MR_MLE_N"/>
    <property type="match status" value="1"/>
</dbReference>
<proteinExistence type="inferred from homology"/>
<evidence type="ECO:0000259" key="12">
    <source>
        <dbReference type="SMART" id="SM00922"/>
    </source>
</evidence>
<comment type="pathway">
    <text evidence="3">Carbohydrate acid metabolism; D-glucarate degradation; 2,5-dioxopentanoate from D-glucarate: step 1/2.</text>
</comment>
<reference evidence="14 15" key="1">
    <citation type="submission" date="2020-05" db="EMBL/GenBank/DDBJ databases">
        <title>Genome sequence of Kribbella sandramycini ATCC 39419.</title>
        <authorList>
            <person name="Maclea K.S."/>
            <person name="Fair J.L."/>
        </authorList>
    </citation>
    <scope>NUCLEOTIDE SEQUENCE [LARGE SCALE GENOMIC DNA]</scope>
    <source>
        <strain evidence="14 15">ATCC 39419</strain>
    </source>
</reference>
<feature type="binding site" evidence="11">
    <location>
        <position position="284"/>
    </location>
    <ligand>
        <name>Mg(2+)</name>
        <dbReference type="ChEBI" id="CHEBI:18420"/>
    </ligand>
</feature>
<evidence type="ECO:0000256" key="11">
    <source>
        <dbReference type="PIRSR" id="PIRSR634598-3"/>
    </source>
</evidence>
<evidence type="ECO:0000256" key="9">
    <source>
        <dbReference type="PIRSR" id="PIRSR634598-1"/>
    </source>
</evidence>
<feature type="binding site" evidence="10">
    <location>
        <position position="416"/>
    </location>
    <ligand>
        <name>substrate</name>
    </ligand>
</feature>
<feature type="binding site" evidence="10">
    <location>
        <position position="98"/>
    </location>
    <ligand>
        <name>substrate</name>
    </ligand>
</feature>
<sequence length="440" mass="47247">MTPKIASVEVVPVAGHDSMLLNLSGAHGPFFTRNIVIVTDSSGNTGLGEVPGGAKIAATITAAAELLAGQEIARYRQLLRTVSTTFAHQDAGGRGLQTFDLRTTVHAVTGLESALLDLFGQHLGVPVAELLGDGQQRDHVPVLGYLFYVGDPAQTDLPYLVDDAGSDRWSQLRRQPALTPEAVVALAEAAQERYGFADFKLKGGVFAGAREIEAVRALAARFPQARITVDPNGAWSLHEAIALCNGLDDVLAYVEDPCGAEPGFSGRETMAEFRRATGLRTATNMIATDWRELAHAIRAQAVDIPLADPHFWTMAGSVRVAQLCADFGLTWGSHSNNHFDISLAMFTHTGAAAPDPITALDTHWIWQDGQALTTDPLQIANGRIAVPTTPGLGITLNREALAAAHERYLEFGLGARDDAVAMQYVIKDWSFDPKRPCLVR</sequence>
<dbReference type="SFLD" id="SFLDS00001">
    <property type="entry name" value="Enolase"/>
    <property type="match status" value="1"/>
</dbReference>
<reference evidence="13 16" key="2">
    <citation type="submission" date="2020-08" db="EMBL/GenBank/DDBJ databases">
        <title>Sequencing the genomes of 1000 actinobacteria strains.</title>
        <authorList>
            <person name="Klenk H.-P."/>
        </authorList>
    </citation>
    <scope>NUCLEOTIDE SEQUENCE [LARGE SCALE GENOMIC DNA]</scope>
    <source>
        <strain evidence="13 16">DSM 15626</strain>
    </source>
</reference>
<dbReference type="GO" id="GO:0008872">
    <property type="term" value="F:glucarate dehydratase activity"/>
    <property type="evidence" value="ECO:0007669"/>
    <property type="project" value="UniProtKB-EC"/>
</dbReference>
<feature type="binding site" evidence="10">
    <location>
        <position position="200"/>
    </location>
    <ligand>
        <name>substrate</name>
    </ligand>
</feature>
<dbReference type="PANTHER" id="PTHR48080:SF4">
    <property type="entry name" value="GLUCARATE DEHYDRATASE"/>
    <property type="match status" value="1"/>
</dbReference>
<keyword evidence="6 11" id="KW-0479">Metal-binding</keyword>
<dbReference type="SMART" id="SM00922">
    <property type="entry name" value="MR_MLE"/>
    <property type="match status" value="1"/>
</dbReference>
<dbReference type="InterPro" id="IPR029065">
    <property type="entry name" value="Enolase_C-like"/>
</dbReference>
<dbReference type="AlphaFoldDB" id="A0A7Y4L411"/>
<feature type="binding site" evidence="10">
    <location>
        <position position="27"/>
    </location>
    <ligand>
        <name>substrate</name>
    </ligand>
</feature>
<dbReference type="Proteomes" id="UP000534306">
    <property type="component" value="Unassembled WGS sequence"/>
</dbReference>
<feature type="binding site" evidence="11">
    <location>
        <position position="230"/>
    </location>
    <ligand>
        <name>Mg(2+)</name>
        <dbReference type="ChEBI" id="CHEBI:18420"/>
    </ligand>
</feature>
<keyword evidence="7 11" id="KW-0460">Magnesium</keyword>
<gene>
    <name evidence="14" type="primary">gudD</name>
    <name evidence="13" type="ORF">HNR71_006464</name>
    <name evidence="14" type="ORF">HPO96_27285</name>
</gene>
<feature type="binding site" evidence="10">
    <location>
        <position position="284"/>
    </location>
    <ligand>
        <name>substrate</name>
    </ligand>
</feature>
<dbReference type="SUPFAM" id="SSF54826">
    <property type="entry name" value="Enolase N-terminal domain-like"/>
    <property type="match status" value="1"/>
</dbReference>
<dbReference type="PANTHER" id="PTHR48080">
    <property type="entry name" value="D-GALACTONATE DEHYDRATASE-RELATED"/>
    <property type="match status" value="1"/>
</dbReference>
<dbReference type="InterPro" id="IPR013342">
    <property type="entry name" value="Mandelate_racemase_C"/>
</dbReference>
<dbReference type="InterPro" id="IPR029017">
    <property type="entry name" value="Enolase-like_N"/>
</dbReference>
<dbReference type="Pfam" id="PF13378">
    <property type="entry name" value="MR_MLE_C"/>
    <property type="match status" value="1"/>
</dbReference>
<feature type="binding site" evidence="10">
    <location>
        <begin position="230"/>
        <end position="232"/>
    </location>
    <ligand>
        <name>substrate</name>
    </ligand>
</feature>
<evidence type="ECO:0000256" key="1">
    <source>
        <dbReference type="ARBA" id="ARBA00001426"/>
    </source>
</evidence>
<evidence type="ECO:0000256" key="3">
    <source>
        <dbReference type="ARBA" id="ARBA00005183"/>
    </source>
</evidence>
<name>A0A7Y4L411_9ACTN</name>
<comment type="caution">
    <text evidence="14">The sequence shown here is derived from an EMBL/GenBank/DDBJ whole genome shotgun (WGS) entry which is preliminary data.</text>
</comment>
<organism evidence="14 15">
    <name type="scientific">Kribbella sandramycini</name>
    <dbReference type="NCBI Taxonomy" id="60450"/>
    <lineage>
        <taxon>Bacteria</taxon>
        <taxon>Bacillati</taxon>
        <taxon>Actinomycetota</taxon>
        <taxon>Actinomycetes</taxon>
        <taxon>Propionibacteriales</taxon>
        <taxon>Kribbellaceae</taxon>
        <taxon>Kribbella</taxon>
    </lineage>
</organism>
<feature type="domain" description="Mandelate racemase/muconate lactonizing enzyme C-terminal" evidence="12">
    <location>
        <begin position="180"/>
        <end position="280"/>
    </location>
</feature>
<evidence type="ECO:0000256" key="4">
    <source>
        <dbReference type="ARBA" id="ARBA00009938"/>
    </source>
</evidence>
<protein>
    <recommendedName>
        <fullName evidence="5">glucarate dehydratase</fullName>
        <ecNumber evidence="5">4.2.1.40</ecNumber>
    </recommendedName>
</protein>
<dbReference type="Proteomes" id="UP000553957">
    <property type="component" value="Unassembled WGS sequence"/>
</dbReference>
<dbReference type="GO" id="GO:0046872">
    <property type="term" value="F:metal ion binding"/>
    <property type="evidence" value="ECO:0007669"/>
    <property type="project" value="UniProtKB-KW"/>
</dbReference>
<feature type="binding site" evidence="11">
    <location>
        <position position="261"/>
    </location>
    <ligand>
        <name>Mg(2+)</name>
        <dbReference type="ChEBI" id="CHEBI:18420"/>
    </ligand>
</feature>
<dbReference type="SFLD" id="SFLDG00055">
    <property type="entry name" value="glucarate_dehydratase"/>
    <property type="match status" value="1"/>
</dbReference>
<dbReference type="EC" id="4.2.1.40" evidence="5"/>
<keyword evidence="8 14" id="KW-0456">Lyase</keyword>
<feature type="binding site" evidence="10">
    <location>
        <position position="363"/>
    </location>
    <ligand>
        <name>substrate</name>
    </ligand>
</feature>
<comment type="catalytic activity">
    <reaction evidence="1">
        <text>D-glucarate = 5-dehydro-4-deoxy-D-glucarate + H2O</text>
        <dbReference type="Rhea" id="RHEA:14573"/>
        <dbReference type="ChEBI" id="CHEBI:15377"/>
        <dbReference type="ChEBI" id="CHEBI:30612"/>
        <dbReference type="ChEBI" id="CHEBI:42819"/>
        <dbReference type="EC" id="4.2.1.40"/>
    </reaction>
</comment>
<dbReference type="SUPFAM" id="SSF51604">
    <property type="entry name" value="Enolase C-terminal domain-like"/>
    <property type="match status" value="1"/>
</dbReference>
<keyword evidence="15" id="KW-1185">Reference proteome</keyword>
<feature type="binding site" evidence="10">
    <location>
        <position position="145"/>
    </location>
    <ligand>
        <name>substrate</name>
    </ligand>
</feature>
<dbReference type="Gene3D" id="3.20.20.120">
    <property type="entry name" value="Enolase-like C-terminal domain"/>
    <property type="match status" value="1"/>
</dbReference>
<dbReference type="InterPro" id="IPR013341">
    <property type="entry name" value="Mandelate_racemase_N_dom"/>
</dbReference>
<accession>A0A7Y4L411</accession>
<evidence type="ECO:0000313" key="13">
    <source>
        <dbReference type="EMBL" id="MBB6570827.1"/>
    </source>
</evidence>
<feature type="binding site" evidence="10">
    <location>
        <begin position="334"/>
        <end position="336"/>
    </location>
    <ligand>
        <name>substrate</name>
    </ligand>
</feature>
<dbReference type="SFLD" id="SFLDF00005">
    <property type="entry name" value="glucarate_dehydratase"/>
    <property type="match status" value="1"/>
</dbReference>
<evidence type="ECO:0000256" key="6">
    <source>
        <dbReference type="ARBA" id="ARBA00022723"/>
    </source>
</evidence>
<dbReference type="Gene3D" id="3.30.390.10">
    <property type="entry name" value="Enolase-like, N-terminal domain"/>
    <property type="match status" value="1"/>
</dbReference>
<comment type="similarity">
    <text evidence="4">Belongs to the mandelate racemase/muconate lactonizing enzyme family. GlucD subfamily.</text>
</comment>
<dbReference type="CDD" id="cd03323">
    <property type="entry name" value="D-glucarate_dehydratase"/>
    <property type="match status" value="1"/>
</dbReference>
<evidence type="ECO:0000256" key="7">
    <source>
        <dbReference type="ARBA" id="ARBA00022842"/>
    </source>
</evidence>
<evidence type="ECO:0000313" key="16">
    <source>
        <dbReference type="Proteomes" id="UP000553957"/>
    </source>
</evidence>
<evidence type="ECO:0000313" key="14">
    <source>
        <dbReference type="EMBL" id="NOL43958.1"/>
    </source>
</evidence>
<feature type="active site" description="Proton acceptor" evidence="9">
    <location>
        <position position="202"/>
    </location>
</feature>
<comment type="cofactor">
    <cofactor evidence="2 11">
        <name>Mg(2+)</name>
        <dbReference type="ChEBI" id="CHEBI:18420"/>
    </cofactor>
</comment>
<evidence type="ECO:0000256" key="5">
    <source>
        <dbReference type="ARBA" id="ARBA00011973"/>
    </source>
</evidence>
<dbReference type="EMBL" id="JABJRC010000007">
    <property type="protein sequence ID" value="NOL43958.1"/>
    <property type="molecule type" value="Genomic_DNA"/>
</dbReference>
<evidence type="ECO:0000313" key="15">
    <source>
        <dbReference type="Proteomes" id="UP000534306"/>
    </source>
</evidence>
<dbReference type="RefSeq" id="WP_171677193.1">
    <property type="nucleotide sequence ID" value="NZ_BAAAGT010000005.1"/>
</dbReference>
<feature type="active site" description="Proton acceptor" evidence="9">
    <location>
        <position position="334"/>
    </location>
</feature>